<evidence type="ECO:0000313" key="5">
    <source>
        <dbReference type="Proteomes" id="UP000253104"/>
    </source>
</evidence>
<dbReference type="InterPro" id="IPR003016">
    <property type="entry name" value="2-oxoA_DH_lipoyl-BS"/>
</dbReference>
<evidence type="ECO:0000259" key="3">
    <source>
        <dbReference type="PROSITE" id="PS50968"/>
    </source>
</evidence>
<dbReference type="AlphaFoldDB" id="A0A2Z5N5S3"/>
<evidence type="ECO:0000313" key="4">
    <source>
        <dbReference type="EMBL" id="AXF24913.1"/>
    </source>
</evidence>
<reference evidence="4 5" key="1">
    <citation type="journal article" date="2018" name="ISME J.">
        <title>Involvement of Burkholderiaceae and sulfurous volatiles in disease-suppressive soils.</title>
        <authorList>
            <person name="Carrion V.J."/>
            <person name="Cordovez V."/>
            <person name="Tyc O."/>
            <person name="Etalo D.W."/>
            <person name="de Bruijn I."/>
            <person name="de Jager V.C."/>
            <person name="Medema M.H."/>
            <person name="Eberl L."/>
            <person name="Raaijmakers J.M."/>
        </authorList>
    </citation>
    <scope>NUCLEOTIDE SEQUENCE [LARGE SCALE GENOMIC DNA]</scope>
    <source>
        <strain evidence="5">mHSR5</strain>
    </source>
</reference>
<dbReference type="SUPFAM" id="SSF51230">
    <property type="entry name" value="Single hybrid motif"/>
    <property type="match status" value="1"/>
</dbReference>
<evidence type="ECO:0000256" key="1">
    <source>
        <dbReference type="ARBA" id="ARBA00001938"/>
    </source>
</evidence>
<dbReference type="InterPro" id="IPR029058">
    <property type="entry name" value="AB_hydrolase_fold"/>
</dbReference>
<dbReference type="Gene3D" id="2.40.50.100">
    <property type="match status" value="1"/>
</dbReference>
<feature type="domain" description="Lipoyl-binding" evidence="3">
    <location>
        <begin position="4"/>
        <end position="79"/>
    </location>
</feature>
<evidence type="ECO:0000256" key="2">
    <source>
        <dbReference type="ARBA" id="ARBA00022823"/>
    </source>
</evidence>
<proteinExistence type="predicted"/>
<dbReference type="OrthoDB" id="8562572at2"/>
<accession>A0A2Z5N5S3</accession>
<dbReference type="Proteomes" id="UP000253104">
    <property type="component" value="Chromosome mHSR5_B"/>
</dbReference>
<dbReference type="NCBIfam" id="NF011457">
    <property type="entry name" value="PRK14875.1"/>
    <property type="match status" value="1"/>
</dbReference>
<name>A0A2Z5N5S3_BURPY</name>
<comment type="cofactor">
    <cofactor evidence="1">
        <name>(R)-lipoate</name>
        <dbReference type="ChEBI" id="CHEBI:83088"/>
    </cofactor>
</comment>
<dbReference type="EMBL" id="CP024903">
    <property type="protein sequence ID" value="AXF24913.1"/>
    <property type="molecule type" value="Genomic_DNA"/>
</dbReference>
<gene>
    <name evidence="4" type="ORF">CUJ89_32310</name>
</gene>
<dbReference type="PROSITE" id="PS50968">
    <property type="entry name" value="BIOTINYL_LIPOYL"/>
    <property type="match status" value="1"/>
</dbReference>
<protein>
    <submittedName>
        <fullName evidence="4">Acetoin dehydrogenase dihydrolipoyllysine-residue acetyltransferase subunit</fullName>
    </submittedName>
</protein>
<dbReference type="RefSeq" id="WP_114181282.1">
    <property type="nucleotide sequence ID" value="NZ_CP024903.1"/>
</dbReference>
<dbReference type="InterPro" id="IPR000073">
    <property type="entry name" value="AB_hydrolase_1"/>
</dbReference>
<dbReference type="PANTHER" id="PTHR43689:SF8">
    <property type="entry name" value="ALPHA_BETA-HYDROLASES SUPERFAMILY PROTEIN"/>
    <property type="match status" value="1"/>
</dbReference>
<dbReference type="PRINTS" id="PR00111">
    <property type="entry name" value="ABHYDROLASE"/>
</dbReference>
<dbReference type="CDD" id="cd06849">
    <property type="entry name" value="lipoyl_domain"/>
    <property type="match status" value="1"/>
</dbReference>
<dbReference type="Pfam" id="PF00561">
    <property type="entry name" value="Abhydrolase_1"/>
    <property type="match status" value="1"/>
</dbReference>
<dbReference type="InterPro" id="IPR000089">
    <property type="entry name" value="Biotin_lipoyl"/>
</dbReference>
<dbReference type="PROSITE" id="PS00189">
    <property type="entry name" value="LIPOYL"/>
    <property type="match status" value="1"/>
</dbReference>
<sequence length="373" mass="39175">MSFIEAVTIPKWGMTMTEGTVLEWHAKEGDKVERGQELLEVESTKVNNVVEATVSGILRRIVINEGEIAPVGALIGVIADAEATEEEIDALVASYAHRLNAGDADAGGAVAPKVVPVSGGSVNVLELGPGSNESVLFIHGFGGDLSTWLFNQGSLAEQFRTIALDLPGHGASTPVTDGDVIRKITEAVEEAADAVTSGKLHLVGHSFGGAIAAAFAADKPARVASVTLIAPIGLGKEINRSFVTEFVAAERRRPLQAALEKLFADPSKITSEMVEGTLQFKRLEGVQEALSAIADTIADENGQVQTIGATLAGLTCPVMLLWGERDGIIPVPRADSLPSTVQLRVIPDVGHMPQMEAASVVNDAVLDNINRAR</sequence>
<dbReference type="GO" id="GO:0016740">
    <property type="term" value="F:transferase activity"/>
    <property type="evidence" value="ECO:0007669"/>
    <property type="project" value="UniProtKB-KW"/>
</dbReference>
<dbReference type="SUPFAM" id="SSF53474">
    <property type="entry name" value="alpha/beta-Hydrolases"/>
    <property type="match status" value="1"/>
</dbReference>
<keyword evidence="4" id="KW-0808">Transferase</keyword>
<dbReference type="Pfam" id="PF00364">
    <property type="entry name" value="Biotin_lipoyl"/>
    <property type="match status" value="1"/>
</dbReference>
<dbReference type="InterPro" id="IPR011053">
    <property type="entry name" value="Single_hybrid_motif"/>
</dbReference>
<keyword evidence="2" id="KW-0450">Lipoyl</keyword>
<organism evidence="4 5">
    <name type="scientific">Burkholderia pyrrocinia</name>
    <name type="common">Pseudomonas pyrrocinia</name>
    <dbReference type="NCBI Taxonomy" id="60550"/>
    <lineage>
        <taxon>Bacteria</taxon>
        <taxon>Pseudomonadati</taxon>
        <taxon>Pseudomonadota</taxon>
        <taxon>Betaproteobacteria</taxon>
        <taxon>Burkholderiales</taxon>
        <taxon>Burkholderiaceae</taxon>
        <taxon>Burkholderia</taxon>
        <taxon>Burkholderia cepacia complex</taxon>
    </lineage>
</organism>
<dbReference type="PANTHER" id="PTHR43689">
    <property type="entry name" value="HYDROLASE"/>
    <property type="match status" value="1"/>
</dbReference>
<dbReference type="Gene3D" id="3.40.50.1820">
    <property type="entry name" value="alpha/beta hydrolase"/>
    <property type="match status" value="1"/>
</dbReference>